<evidence type="ECO:0000256" key="10">
    <source>
        <dbReference type="ARBA" id="ARBA00022741"/>
    </source>
</evidence>
<name>A0A8H7YD34_AJECA</name>
<feature type="binding site" evidence="19">
    <location>
        <position position="137"/>
    </location>
    <ligand>
        <name>Mg(2+)</name>
        <dbReference type="ChEBI" id="CHEBI:18420"/>
        <label>1</label>
    </ligand>
</feature>
<dbReference type="AlphaFoldDB" id="A0A8H7YD34"/>
<keyword evidence="6" id="KW-0963">Cytoplasm</keyword>
<dbReference type="Gene3D" id="3.90.190.20">
    <property type="entry name" value="Mur ligase, C-terminal domain"/>
    <property type="match status" value="1"/>
</dbReference>
<feature type="binding site" evidence="18">
    <location>
        <position position="378"/>
    </location>
    <ligand>
        <name>ATP</name>
        <dbReference type="ChEBI" id="CHEBI:30616"/>
    </ligand>
</feature>
<evidence type="ECO:0000256" key="3">
    <source>
        <dbReference type="ARBA" id="ARBA00004496"/>
    </source>
</evidence>
<evidence type="ECO:0000256" key="19">
    <source>
        <dbReference type="PIRSR" id="PIRSR038895-2"/>
    </source>
</evidence>
<feature type="binding site" evidence="19">
    <location>
        <position position="241"/>
    </location>
    <ligand>
        <name>Mg(2+)</name>
        <dbReference type="ChEBI" id="CHEBI:18420"/>
        <label>1</label>
    </ligand>
</feature>
<keyword evidence="15" id="KW-0472">Membrane</keyword>
<evidence type="ECO:0000256" key="2">
    <source>
        <dbReference type="ARBA" id="ARBA00004305"/>
    </source>
</evidence>
<proteinExistence type="inferred from homology"/>
<dbReference type="Gene3D" id="3.40.1190.10">
    <property type="entry name" value="Mur-like, catalytic domain"/>
    <property type="match status" value="1"/>
</dbReference>
<dbReference type="SUPFAM" id="SSF53623">
    <property type="entry name" value="MurD-like peptide ligases, catalytic domain"/>
    <property type="match status" value="1"/>
</dbReference>
<dbReference type="InterPro" id="IPR001645">
    <property type="entry name" value="Folylpolyglutamate_synth"/>
</dbReference>
<comment type="function">
    <text evidence="17">Catalyzes conversion of folates to polyglutamate derivatives allowing concentration of folate compounds in the cell and the intracellular retention of these cofactors, which are important substrates for most of the folate-dependent enzymes that are involved in one-carbon transfer reactions involved in purine, pyrimidine and amino acid synthesis.</text>
</comment>
<dbReference type="InterPro" id="IPR023600">
    <property type="entry name" value="Folylpolyglutamate_synth_euk"/>
</dbReference>
<reference evidence="20 21" key="1">
    <citation type="submission" date="2021-01" db="EMBL/GenBank/DDBJ databases">
        <title>Chromosome-level genome assembly of a human fungal pathogen reveals clustering of transcriptionally co-regulated genes.</title>
        <authorList>
            <person name="Voorhies M."/>
            <person name="Cohen S."/>
            <person name="Shea T.P."/>
            <person name="Petrus S."/>
            <person name="Munoz J.F."/>
            <person name="Poplawski S."/>
            <person name="Goldman W.E."/>
            <person name="Michael T."/>
            <person name="Cuomo C.A."/>
            <person name="Sil A."/>
            <person name="Beyhan S."/>
        </authorList>
    </citation>
    <scope>NUCLEOTIDE SEQUENCE [LARGE SCALE GENOMIC DNA]</scope>
    <source>
        <strain evidence="20 21">G184AR</strain>
    </source>
</reference>
<dbReference type="NCBIfam" id="TIGR01499">
    <property type="entry name" value="folC"/>
    <property type="match status" value="1"/>
</dbReference>
<dbReference type="OrthoDB" id="5212574at2759"/>
<comment type="pathway">
    <text evidence="4 17">Cofactor biosynthesis; tetrahydrofolylpolyglutamate biosynthesis.</text>
</comment>
<keyword evidence="9 19" id="KW-0479">Metal-binding</keyword>
<evidence type="ECO:0000313" key="21">
    <source>
        <dbReference type="Proteomes" id="UP000670092"/>
    </source>
</evidence>
<feature type="binding site" evidence="19">
    <location>
        <position position="213"/>
    </location>
    <ligand>
        <name>Mg(2+)</name>
        <dbReference type="ChEBI" id="CHEBI:18420"/>
        <label>1</label>
    </ligand>
</feature>
<dbReference type="GO" id="GO:0005524">
    <property type="term" value="F:ATP binding"/>
    <property type="evidence" value="ECO:0007669"/>
    <property type="project" value="UniProtKB-KW"/>
</dbReference>
<dbReference type="GO" id="GO:0005759">
    <property type="term" value="C:mitochondrial matrix"/>
    <property type="evidence" value="ECO:0007669"/>
    <property type="project" value="UniProtKB-SubCell"/>
</dbReference>
<feature type="binding site" evidence="18">
    <location>
        <position position="364"/>
    </location>
    <ligand>
        <name>ATP</name>
        <dbReference type="ChEBI" id="CHEBI:30616"/>
    </ligand>
</feature>
<dbReference type="GO" id="GO:0006730">
    <property type="term" value="P:one-carbon metabolic process"/>
    <property type="evidence" value="ECO:0007669"/>
    <property type="project" value="UniProtKB-KW"/>
</dbReference>
<dbReference type="GO" id="GO:0004326">
    <property type="term" value="F:tetrahydrofolylpolyglutamate synthase activity"/>
    <property type="evidence" value="ECO:0007669"/>
    <property type="project" value="UniProtKB-EC"/>
</dbReference>
<dbReference type="GO" id="GO:0005743">
    <property type="term" value="C:mitochondrial inner membrane"/>
    <property type="evidence" value="ECO:0007669"/>
    <property type="project" value="UniProtKB-SubCell"/>
</dbReference>
<evidence type="ECO:0000256" key="6">
    <source>
        <dbReference type="ARBA" id="ARBA00022490"/>
    </source>
</evidence>
<dbReference type="GO" id="GO:0046872">
    <property type="term" value="F:metal ion binding"/>
    <property type="evidence" value="ECO:0007669"/>
    <property type="project" value="UniProtKB-KW"/>
</dbReference>
<evidence type="ECO:0000256" key="8">
    <source>
        <dbReference type="ARBA" id="ARBA00022598"/>
    </source>
</evidence>
<evidence type="ECO:0000256" key="9">
    <source>
        <dbReference type="ARBA" id="ARBA00022723"/>
    </source>
</evidence>
<dbReference type="PANTHER" id="PTHR11136">
    <property type="entry name" value="FOLYLPOLYGLUTAMATE SYNTHASE-RELATED"/>
    <property type="match status" value="1"/>
</dbReference>
<organism evidence="20 21">
    <name type="scientific">Ajellomyces capsulatus</name>
    <name type="common">Darling's disease fungus</name>
    <name type="synonym">Histoplasma capsulatum</name>
    <dbReference type="NCBI Taxonomy" id="5037"/>
    <lineage>
        <taxon>Eukaryota</taxon>
        <taxon>Fungi</taxon>
        <taxon>Dikarya</taxon>
        <taxon>Ascomycota</taxon>
        <taxon>Pezizomycotina</taxon>
        <taxon>Eurotiomycetes</taxon>
        <taxon>Eurotiomycetidae</taxon>
        <taxon>Onygenales</taxon>
        <taxon>Ajellomycetaceae</taxon>
        <taxon>Histoplasma</taxon>
    </lineage>
</organism>
<sequence>MLTPSKGWFNPGSRRAKLPTRVFTRRFVRMARNYEDAIAALNSLQSNFAIVNAIRQAGPNMNLRAIPEMIEWCQKIGYQPSELNRLNLIHIAGTKGKGSTCAFISSILSQYLPSASVSPRLADSQRPKISKVGLYTSPHLRFIRERIQINNEPISEQQFANYFFEIWDRLEASAKAGGMDPADPVSKPSYFRYLTLMAFHAYMCEGVDAAIIECGIGGEYDSTNVIDKPVVTGITSLGIDHQSTLGNTIEEIAWHKAGIMKKGVPAFTAPQIENARAVLEKRAVEKVAELHVATGHPELTPNNQAALRLGLSGEFQYSNASLAVAVAGSFLRSRGFQDIPPNLNSLPLPDKFKRGLKTTKLGGRCEMRLEKNIAWYIDGAHTLESIEATGKWFVSQQPRATESPASPLSSSSTNSIPRILIFNQQTRDSVGLARALHNTLSLSSANLTFTHAIFCTNVTFKQSGYRPDLVSLNTSASDVETLKVQRALAQAWKELSPSTEVLAKATIEEAVDVVREIGKAREQECEGVREATISALVTGSLHLVGGLLEVLETTSSN</sequence>
<dbReference type="PROSITE" id="PS01012">
    <property type="entry name" value="FOLYLPOLYGLU_SYNT_2"/>
    <property type="match status" value="1"/>
</dbReference>
<dbReference type="PIRSF" id="PIRSF038895">
    <property type="entry name" value="FPGS"/>
    <property type="match status" value="1"/>
</dbReference>
<evidence type="ECO:0000256" key="18">
    <source>
        <dbReference type="PIRSR" id="PIRSR038895-1"/>
    </source>
</evidence>
<evidence type="ECO:0000256" key="7">
    <source>
        <dbReference type="ARBA" id="ARBA00022563"/>
    </source>
</evidence>
<comment type="subcellular location">
    <subcellularLocation>
        <location evidence="3">Cytoplasm</location>
    </subcellularLocation>
    <subcellularLocation>
        <location evidence="1">Mitochondrion inner membrane</location>
    </subcellularLocation>
    <subcellularLocation>
        <location evidence="2">Mitochondrion matrix</location>
    </subcellularLocation>
</comment>
<evidence type="ECO:0000256" key="5">
    <source>
        <dbReference type="ARBA" id="ARBA00008276"/>
    </source>
</evidence>
<dbReference type="Proteomes" id="UP000670092">
    <property type="component" value="Unassembled WGS sequence"/>
</dbReference>
<dbReference type="VEuPathDB" id="FungiDB:I7I52_11606"/>
<dbReference type="UniPathway" id="UPA00850"/>
<keyword evidence="10 18" id="KW-0547">Nucleotide-binding</keyword>
<comment type="caution">
    <text evidence="20">The sequence shown here is derived from an EMBL/GenBank/DDBJ whole genome shotgun (WGS) entry which is preliminary data.</text>
</comment>
<dbReference type="PANTHER" id="PTHR11136:SF5">
    <property type="entry name" value="FOLYLPOLYGLUTAMATE SYNTHASE, MITOCHONDRIAL"/>
    <property type="match status" value="1"/>
</dbReference>
<evidence type="ECO:0000256" key="13">
    <source>
        <dbReference type="ARBA" id="ARBA00022842"/>
    </source>
</evidence>
<dbReference type="FunFam" id="3.40.1190.10:FF:000009">
    <property type="entry name" value="Folylpolyglutamate synthase"/>
    <property type="match status" value="1"/>
</dbReference>
<dbReference type="EMBL" id="JAEVHI010000007">
    <property type="protein sequence ID" value="KAG5287738.1"/>
    <property type="molecule type" value="Genomic_DNA"/>
</dbReference>
<comment type="catalytic activity">
    <reaction evidence="16 17">
        <text>(6S)-5,6,7,8-tetrahydrofolyl-(gamma-L-Glu)(n) + L-glutamate + ATP = (6S)-5,6,7,8-tetrahydrofolyl-(gamma-L-Glu)(n+1) + ADP + phosphate + H(+)</text>
        <dbReference type="Rhea" id="RHEA:10580"/>
        <dbReference type="Rhea" id="RHEA-COMP:14738"/>
        <dbReference type="Rhea" id="RHEA-COMP:14740"/>
        <dbReference type="ChEBI" id="CHEBI:15378"/>
        <dbReference type="ChEBI" id="CHEBI:29985"/>
        <dbReference type="ChEBI" id="CHEBI:30616"/>
        <dbReference type="ChEBI" id="CHEBI:43474"/>
        <dbReference type="ChEBI" id="CHEBI:141005"/>
        <dbReference type="ChEBI" id="CHEBI:456216"/>
        <dbReference type="EC" id="6.3.2.17"/>
    </reaction>
</comment>
<protein>
    <recommendedName>
        <fullName evidence="17">Folylpolyglutamate synthase</fullName>
        <ecNumber evidence="17">6.3.2.17</ecNumber>
    </recommendedName>
    <alternativeName>
        <fullName evidence="17">Folylpoly-gamma-glutamate synthetase</fullName>
    </alternativeName>
    <alternativeName>
        <fullName evidence="17">Tetrahydrofolylpolyglutamate synthase</fullName>
    </alternativeName>
</protein>
<evidence type="ECO:0000313" key="20">
    <source>
        <dbReference type="EMBL" id="KAG5287738.1"/>
    </source>
</evidence>
<keyword evidence="8 17" id="KW-0436">Ligase</keyword>
<dbReference type="InterPro" id="IPR036615">
    <property type="entry name" value="Mur_ligase_C_dom_sf"/>
</dbReference>
<keyword evidence="14" id="KW-0496">Mitochondrion</keyword>
<keyword evidence="7 17" id="KW-0554">One-carbon metabolism</keyword>
<evidence type="ECO:0000256" key="4">
    <source>
        <dbReference type="ARBA" id="ARBA00005150"/>
    </source>
</evidence>
<keyword evidence="12 18" id="KW-0067">ATP-binding</keyword>
<dbReference type="EC" id="6.3.2.17" evidence="17"/>
<dbReference type="InterPro" id="IPR036565">
    <property type="entry name" value="Mur-like_cat_sf"/>
</dbReference>
<evidence type="ECO:0000256" key="15">
    <source>
        <dbReference type="ARBA" id="ARBA00023136"/>
    </source>
</evidence>
<gene>
    <name evidence="20" type="primary">MET7</name>
    <name evidence="20" type="ORF">I7I52_11606</name>
</gene>
<dbReference type="SUPFAM" id="SSF53244">
    <property type="entry name" value="MurD-like peptide ligases, peptide-binding domain"/>
    <property type="match status" value="1"/>
</dbReference>
<evidence type="ECO:0000256" key="17">
    <source>
        <dbReference type="PIRNR" id="PIRNR038895"/>
    </source>
</evidence>
<dbReference type="InterPro" id="IPR018109">
    <property type="entry name" value="Folylpolyglutamate_synth_CS"/>
</dbReference>
<dbReference type="GO" id="GO:0005829">
    <property type="term" value="C:cytosol"/>
    <property type="evidence" value="ECO:0007669"/>
    <property type="project" value="TreeGrafter"/>
</dbReference>
<comment type="cofactor">
    <cofactor evidence="17">
        <name>a monovalent cation</name>
        <dbReference type="ChEBI" id="CHEBI:60242"/>
    </cofactor>
    <text evidence="17">A monovalent cation.</text>
</comment>
<evidence type="ECO:0000256" key="1">
    <source>
        <dbReference type="ARBA" id="ARBA00004273"/>
    </source>
</evidence>
<comment type="similarity">
    <text evidence="5 17">Belongs to the folylpolyglutamate synthase family.</text>
</comment>
<evidence type="ECO:0000256" key="11">
    <source>
        <dbReference type="ARBA" id="ARBA00022792"/>
    </source>
</evidence>
<accession>A0A8H7YD34</accession>
<evidence type="ECO:0000256" key="16">
    <source>
        <dbReference type="ARBA" id="ARBA00047493"/>
    </source>
</evidence>
<keyword evidence="11" id="KW-0999">Mitochondrion inner membrane</keyword>
<keyword evidence="13 19" id="KW-0460">Magnesium</keyword>
<evidence type="ECO:0000256" key="12">
    <source>
        <dbReference type="ARBA" id="ARBA00022840"/>
    </source>
</evidence>
<evidence type="ECO:0000256" key="14">
    <source>
        <dbReference type="ARBA" id="ARBA00023128"/>
    </source>
</evidence>